<dbReference type="PANTHER" id="PTHR33112:SF16">
    <property type="entry name" value="HETEROKARYON INCOMPATIBILITY DOMAIN-CONTAINING PROTEIN"/>
    <property type="match status" value="1"/>
</dbReference>
<dbReference type="Pfam" id="PF06985">
    <property type="entry name" value="HET"/>
    <property type="match status" value="1"/>
</dbReference>
<gene>
    <name evidence="2" type="ORF">GTA08_BOTSDO12828</name>
</gene>
<proteinExistence type="predicted"/>
<evidence type="ECO:0000313" key="2">
    <source>
        <dbReference type="EMBL" id="KAF4311508.1"/>
    </source>
</evidence>
<evidence type="ECO:0000313" key="3">
    <source>
        <dbReference type="Proteomes" id="UP000572817"/>
    </source>
</evidence>
<accession>A0A8H4J609</accession>
<name>A0A8H4J609_9PEZI</name>
<dbReference type="AlphaFoldDB" id="A0A8H4J609"/>
<evidence type="ECO:0000259" key="1">
    <source>
        <dbReference type="Pfam" id="PF06985"/>
    </source>
</evidence>
<keyword evidence="3" id="KW-1185">Reference proteome</keyword>
<sequence>MVTSSVGIPYIWIDSLCIVQDDAEDWQREASGMEDVHEKSHLKIAATAATDSTRDLFLPRPEVDSVLLSRRTIHYTHRGMIWSCRSFEDCAVDETGVRYGRRITSGWEQFVKDFTHRSLTVSTDRQFAILGIGTQSQNSSQLSPPITYRTNVAMHFSALLATTLATLAATVLACNGNAEQFSCCIGVSGTDKSVYNACCADLASYGC</sequence>
<feature type="domain" description="Heterokaryon incompatibility" evidence="1">
    <location>
        <begin position="4"/>
        <end position="57"/>
    </location>
</feature>
<reference evidence="2" key="1">
    <citation type="submission" date="2020-04" db="EMBL/GenBank/DDBJ databases">
        <title>Genome Assembly and Annotation of Botryosphaeria dothidea sdau 11-99, a Latent Pathogen of Apple Fruit Ring Rot in China.</title>
        <authorList>
            <person name="Yu C."/>
            <person name="Diao Y."/>
            <person name="Lu Q."/>
            <person name="Zhao J."/>
            <person name="Cui S."/>
            <person name="Peng C."/>
            <person name="He B."/>
            <person name="Liu H."/>
        </authorList>
    </citation>
    <scope>NUCLEOTIDE SEQUENCE [LARGE SCALE GENOMIC DNA]</scope>
    <source>
        <strain evidence="2">Sdau11-99</strain>
    </source>
</reference>
<protein>
    <recommendedName>
        <fullName evidence="1">Heterokaryon incompatibility domain-containing protein</fullName>
    </recommendedName>
</protein>
<dbReference type="InterPro" id="IPR010730">
    <property type="entry name" value="HET"/>
</dbReference>
<dbReference type="PANTHER" id="PTHR33112">
    <property type="entry name" value="DOMAIN PROTEIN, PUTATIVE-RELATED"/>
    <property type="match status" value="1"/>
</dbReference>
<dbReference type="EMBL" id="WWBZ02000009">
    <property type="protein sequence ID" value="KAF4311508.1"/>
    <property type="molecule type" value="Genomic_DNA"/>
</dbReference>
<dbReference type="OrthoDB" id="2958217at2759"/>
<comment type="caution">
    <text evidence="2">The sequence shown here is derived from an EMBL/GenBank/DDBJ whole genome shotgun (WGS) entry which is preliminary data.</text>
</comment>
<dbReference type="Proteomes" id="UP000572817">
    <property type="component" value="Unassembled WGS sequence"/>
</dbReference>
<organism evidence="2 3">
    <name type="scientific">Botryosphaeria dothidea</name>
    <dbReference type="NCBI Taxonomy" id="55169"/>
    <lineage>
        <taxon>Eukaryota</taxon>
        <taxon>Fungi</taxon>
        <taxon>Dikarya</taxon>
        <taxon>Ascomycota</taxon>
        <taxon>Pezizomycotina</taxon>
        <taxon>Dothideomycetes</taxon>
        <taxon>Dothideomycetes incertae sedis</taxon>
        <taxon>Botryosphaeriales</taxon>
        <taxon>Botryosphaeriaceae</taxon>
        <taxon>Botryosphaeria</taxon>
    </lineage>
</organism>